<dbReference type="PANTHER" id="PTHR35910:SF1">
    <property type="entry name" value="2EXR DOMAIN-CONTAINING PROTEIN"/>
    <property type="match status" value="1"/>
</dbReference>
<organism evidence="2 3">
    <name type="scientific">Hyaloscypha variabilis (strain UAMH 11265 / GT02V1 / F)</name>
    <name type="common">Meliniomyces variabilis</name>
    <dbReference type="NCBI Taxonomy" id="1149755"/>
    <lineage>
        <taxon>Eukaryota</taxon>
        <taxon>Fungi</taxon>
        <taxon>Dikarya</taxon>
        <taxon>Ascomycota</taxon>
        <taxon>Pezizomycotina</taxon>
        <taxon>Leotiomycetes</taxon>
        <taxon>Helotiales</taxon>
        <taxon>Hyaloscyphaceae</taxon>
        <taxon>Hyaloscypha</taxon>
        <taxon>Hyaloscypha variabilis</taxon>
    </lineage>
</organism>
<dbReference type="OrthoDB" id="3556980at2759"/>
<dbReference type="Proteomes" id="UP000235786">
    <property type="component" value="Unassembled WGS sequence"/>
</dbReference>
<dbReference type="InterPro" id="IPR045518">
    <property type="entry name" value="2EXR"/>
</dbReference>
<proteinExistence type="predicted"/>
<keyword evidence="3" id="KW-1185">Reference proteome</keyword>
<evidence type="ECO:0000313" key="3">
    <source>
        <dbReference type="Proteomes" id="UP000235786"/>
    </source>
</evidence>
<sequence>MSEIFHLFPSLPTEIRHQIWDDAISLFPRVIEASLVPYSHIVGGAWILRPTAIPTLLSVNSESRSIAKRSYSQIFQTDPWMPWTDQKSYYHLLINYEIDTSFINMRNARMYDSSVFNILTQIFGHDAAMELKQNLKSLAGTWEFWSKLLRSHEIPFERGGEGPDHLEELILVCNQGKTWEGNSRLSSLRDLAWTTLHGLRIEQILRQVEWVTIGQEDSKPIPEVLGEFRNWLLTARGLSIITWIPEKAKVSKCVVREIW</sequence>
<feature type="domain" description="2EXR" evidence="1">
    <location>
        <begin position="5"/>
        <end position="100"/>
    </location>
</feature>
<dbReference type="AlphaFoldDB" id="A0A2J6R9E3"/>
<name>A0A2J6R9E3_HYAVF</name>
<evidence type="ECO:0000313" key="2">
    <source>
        <dbReference type="EMBL" id="PMD35149.1"/>
    </source>
</evidence>
<accession>A0A2J6R9E3</accession>
<dbReference type="Pfam" id="PF20150">
    <property type="entry name" value="2EXR"/>
    <property type="match status" value="1"/>
</dbReference>
<dbReference type="EMBL" id="KZ613952">
    <property type="protein sequence ID" value="PMD35149.1"/>
    <property type="molecule type" value="Genomic_DNA"/>
</dbReference>
<gene>
    <name evidence="2" type="ORF">L207DRAFT_533305</name>
</gene>
<evidence type="ECO:0000259" key="1">
    <source>
        <dbReference type="Pfam" id="PF20150"/>
    </source>
</evidence>
<protein>
    <recommendedName>
        <fullName evidence="1">2EXR domain-containing protein</fullName>
    </recommendedName>
</protein>
<dbReference type="PANTHER" id="PTHR35910">
    <property type="entry name" value="2EXR DOMAIN-CONTAINING PROTEIN"/>
    <property type="match status" value="1"/>
</dbReference>
<reference evidence="2 3" key="1">
    <citation type="submission" date="2016-04" db="EMBL/GenBank/DDBJ databases">
        <title>A degradative enzymes factory behind the ericoid mycorrhizal symbiosis.</title>
        <authorList>
            <consortium name="DOE Joint Genome Institute"/>
            <person name="Martino E."/>
            <person name="Morin E."/>
            <person name="Grelet G."/>
            <person name="Kuo A."/>
            <person name="Kohler A."/>
            <person name="Daghino S."/>
            <person name="Barry K."/>
            <person name="Choi C."/>
            <person name="Cichocki N."/>
            <person name="Clum A."/>
            <person name="Copeland A."/>
            <person name="Hainaut M."/>
            <person name="Haridas S."/>
            <person name="Labutti K."/>
            <person name="Lindquist E."/>
            <person name="Lipzen A."/>
            <person name="Khouja H.-R."/>
            <person name="Murat C."/>
            <person name="Ohm R."/>
            <person name="Olson A."/>
            <person name="Spatafora J."/>
            <person name="Veneault-Fourrey C."/>
            <person name="Henrissat B."/>
            <person name="Grigoriev I."/>
            <person name="Martin F."/>
            <person name="Perotto S."/>
        </authorList>
    </citation>
    <scope>NUCLEOTIDE SEQUENCE [LARGE SCALE GENOMIC DNA]</scope>
    <source>
        <strain evidence="2 3">F</strain>
    </source>
</reference>